<dbReference type="GO" id="GO:0004475">
    <property type="term" value="F:mannose-1-phosphate guanylyltransferase (GTP) activity"/>
    <property type="evidence" value="ECO:0007669"/>
    <property type="project" value="TreeGrafter"/>
</dbReference>
<feature type="domain" description="Mannose-6-phosphate isomerase type II C-terminal" evidence="1">
    <location>
        <begin position="8"/>
        <end position="111"/>
    </location>
</feature>
<sequence length="116" mass="12850">MAEVKAFQVEKPWGNFRQFTHNSSSTVKIITVNPGEALSLQSHKKRAEFWKVVKGDGIVEIDGVRMDIGEGGECEVPQGSKHRLAAGRSGIMVLEIATGNFDENDIVRFEDKYGRA</sequence>
<proteinExistence type="predicted"/>
<dbReference type="Proteomes" id="UP000178645">
    <property type="component" value="Unassembled WGS sequence"/>
</dbReference>
<dbReference type="EMBL" id="MFVU01000032">
    <property type="protein sequence ID" value="OGJ00968.1"/>
    <property type="molecule type" value="Genomic_DNA"/>
</dbReference>
<comment type="caution">
    <text evidence="2">The sequence shown here is derived from an EMBL/GenBank/DDBJ whole genome shotgun (WGS) entry which is preliminary data.</text>
</comment>
<dbReference type="PANTHER" id="PTHR46390">
    <property type="entry name" value="MANNOSE-1-PHOSPHATE GUANYLYLTRANSFERASE"/>
    <property type="match status" value="1"/>
</dbReference>
<dbReference type="InterPro" id="IPR051161">
    <property type="entry name" value="Mannose-6P_isomerase_type2"/>
</dbReference>
<reference evidence="2 3" key="1">
    <citation type="journal article" date="2016" name="Nat. Commun.">
        <title>Thousands of microbial genomes shed light on interconnected biogeochemical processes in an aquifer system.</title>
        <authorList>
            <person name="Anantharaman K."/>
            <person name="Brown C.T."/>
            <person name="Hug L.A."/>
            <person name="Sharon I."/>
            <person name="Castelle C.J."/>
            <person name="Probst A.J."/>
            <person name="Thomas B.C."/>
            <person name="Singh A."/>
            <person name="Wilkins M.J."/>
            <person name="Karaoz U."/>
            <person name="Brodie E.L."/>
            <person name="Williams K.H."/>
            <person name="Hubbard S.S."/>
            <person name="Banfield J.F."/>
        </authorList>
    </citation>
    <scope>NUCLEOTIDE SEQUENCE [LARGE SCALE GENOMIC DNA]</scope>
</reference>
<dbReference type="CDD" id="cd02213">
    <property type="entry name" value="cupin_PMI_typeII_C"/>
    <property type="match status" value="1"/>
</dbReference>
<dbReference type="InterPro" id="IPR001538">
    <property type="entry name" value="Man6P_isomerase-2_C"/>
</dbReference>
<dbReference type="SUPFAM" id="SSF51182">
    <property type="entry name" value="RmlC-like cupins"/>
    <property type="match status" value="1"/>
</dbReference>
<evidence type="ECO:0000313" key="2">
    <source>
        <dbReference type="EMBL" id="OGJ00968.1"/>
    </source>
</evidence>
<evidence type="ECO:0000313" key="3">
    <source>
        <dbReference type="Proteomes" id="UP000178645"/>
    </source>
</evidence>
<dbReference type="InterPro" id="IPR011051">
    <property type="entry name" value="RmlC_Cupin_sf"/>
</dbReference>
<dbReference type="PANTHER" id="PTHR46390:SF1">
    <property type="entry name" value="MANNOSE-1-PHOSPHATE GUANYLYLTRANSFERASE"/>
    <property type="match status" value="1"/>
</dbReference>
<accession>A0A1F6Y3K8</accession>
<dbReference type="Gene3D" id="2.60.120.10">
    <property type="entry name" value="Jelly Rolls"/>
    <property type="match status" value="1"/>
</dbReference>
<dbReference type="AlphaFoldDB" id="A0A1F6Y3K8"/>
<protein>
    <recommendedName>
        <fullName evidence="1">Mannose-6-phosphate isomerase type II C-terminal domain-containing protein</fullName>
    </recommendedName>
</protein>
<dbReference type="GO" id="GO:0009298">
    <property type="term" value="P:GDP-mannose biosynthetic process"/>
    <property type="evidence" value="ECO:0007669"/>
    <property type="project" value="TreeGrafter"/>
</dbReference>
<gene>
    <name evidence="2" type="ORF">A3G53_02885</name>
</gene>
<dbReference type="GO" id="GO:0005976">
    <property type="term" value="P:polysaccharide metabolic process"/>
    <property type="evidence" value="ECO:0007669"/>
    <property type="project" value="InterPro"/>
</dbReference>
<name>A0A1F6Y3K8_9BACT</name>
<organism evidence="2 3">
    <name type="scientific">Candidatus Nomurabacteria bacterium RIFCSPLOWO2_12_FULL_44_11</name>
    <dbReference type="NCBI Taxonomy" id="1801796"/>
    <lineage>
        <taxon>Bacteria</taxon>
        <taxon>Candidatus Nomuraibacteriota</taxon>
    </lineage>
</organism>
<evidence type="ECO:0000259" key="1">
    <source>
        <dbReference type="Pfam" id="PF01050"/>
    </source>
</evidence>
<dbReference type="Pfam" id="PF01050">
    <property type="entry name" value="MannoseP_isomer"/>
    <property type="match status" value="1"/>
</dbReference>
<dbReference type="InterPro" id="IPR014710">
    <property type="entry name" value="RmlC-like_jellyroll"/>
</dbReference>